<organism evidence="10 11">
    <name type="scientific">Aquabacterium soli</name>
    <dbReference type="NCBI Taxonomy" id="2493092"/>
    <lineage>
        <taxon>Bacteria</taxon>
        <taxon>Pseudomonadati</taxon>
        <taxon>Pseudomonadota</taxon>
        <taxon>Betaproteobacteria</taxon>
        <taxon>Burkholderiales</taxon>
        <taxon>Aquabacterium</taxon>
    </lineage>
</organism>
<dbReference type="AlphaFoldDB" id="A0A3R8TQ32"/>
<evidence type="ECO:0000256" key="5">
    <source>
        <dbReference type="ARBA" id="ARBA00022837"/>
    </source>
</evidence>
<dbReference type="OrthoDB" id="7156875at2"/>
<proteinExistence type="inferred from homology"/>
<gene>
    <name evidence="10" type="ORF">EIP75_21245</name>
</gene>
<protein>
    <recommendedName>
        <fullName evidence="9">PilY1 beta-propeller domain-containing protein</fullName>
    </recommendedName>
</protein>
<evidence type="ECO:0000256" key="2">
    <source>
        <dbReference type="ARBA" id="ARBA00008387"/>
    </source>
</evidence>
<dbReference type="InterPro" id="IPR011047">
    <property type="entry name" value="Quinoprotein_ADH-like_sf"/>
</dbReference>
<evidence type="ECO:0000256" key="8">
    <source>
        <dbReference type="SAM" id="SignalP"/>
    </source>
</evidence>
<feature type="region of interest" description="Disordered" evidence="7">
    <location>
        <begin position="1221"/>
        <end position="1265"/>
    </location>
</feature>
<dbReference type="GO" id="GO:0046872">
    <property type="term" value="F:metal ion binding"/>
    <property type="evidence" value="ECO:0007669"/>
    <property type="project" value="UniProtKB-KW"/>
</dbReference>
<reference evidence="10 11" key="1">
    <citation type="submission" date="2018-12" db="EMBL/GenBank/DDBJ databases">
        <title>The whole draft genome of Aquabacterium sp. SJQ9.</title>
        <authorList>
            <person name="Sun L."/>
            <person name="Gao X."/>
            <person name="Chen W."/>
            <person name="Huang K."/>
        </authorList>
    </citation>
    <scope>NUCLEOTIDE SEQUENCE [LARGE SCALE GENOMIC DNA]</scope>
    <source>
        <strain evidence="10 11">SJQ9</strain>
    </source>
</reference>
<dbReference type="GO" id="GO:0009289">
    <property type="term" value="C:pilus"/>
    <property type="evidence" value="ECO:0007669"/>
    <property type="project" value="UniProtKB-SubCell"/>
</dbReference>
<comment type="subcellular location">
    <subcellularLocation>
        <location evidence="1">Fimbrium</location>
    </subcellularLocation>
</comment>
<evidence type="ECO:0000313" key="11">
    <source>
        <dbReference type="Proteomes" id="UP000269265"/>
    </source>
</evidence>
<keyword evidence="4" id="KW-0479">Metal-binding</keyword>
<feature type="signal peptide" evidence="8">
    <location>
        <begin position="1"/>
        <end position="26"/>
    </location>
</feature>
<accession>A0A3R8TQ32</accession>
<dbReference type="Pfam" id="PF05567">
    <property type="entry name" value="T4P_PilY1"/>
    <property type="match status" value="1"/>
</dbReference>
<dbReference type="EMBL" id="RSED01000025">
    <property type="protein sequence ID" value="RRS02296.1"/>
    <property type="molecule type" value="Genomic_DNA"/>
</dbReference>
<sequence length="1265" mass="134169">MSSQNTPLAIRALCLILTSAHVLVYAAPAQVPLLTASEGPKPNVVLTLDDSGSMNWQMMPDNIGQISLYGQATQYTKLATIPSGSTYNRCRTTTFQSMPAVTTGSLIVGGVSYAICYSSATVYVEESSGYQLYPKIHTGDNDGNGRNYSGTVDTNAVGFNNVPNIYGARFRSAAINGSYYNPNTEYVPWPAGVRNLGTALVNTDGTIKDYTKVPIDPTVSNSATVNLATNQSSVSSNWCASGFTAFSSTRNGYVCPSATRAFQPAVYFNLKAGRDGDSYDDFERVDINSISDATTKAKQLKNYATWFTYYRSRILNAKGAVALAFDRQPEKQFRLGWGSINNGSSSPDGYTNKTMREPVRSFDATRKSSLNTWLRGLDADGGTPLRQAMQDVGKYFTTAGVINSGGVNTDPYRTDPTNKDQSALSCRRNFHILVTDGYWNTNGNTESLTSVGDQDGKAGPSITGTNPTRSFTYKAQSPFAAADATNSLADFAMYYWVNDLRSDLDNNLQVKTEATASPYDPSLNPAFWQHMVSFTVGMGVDGTIPTTSKLGTFSWPVPKADQNTTIDDLWHAAVNSRGQYLKATDPIAFAESLSGILSNITATGGTISGVAVSRAALGSEGLKLVPTFEPDKWSGDLTAQRLNAQGVLTGTAWTASRKVPAFGSRNLWMGKDSSAVKFTLANLSGDSLALGHISSSSSVGVAPTLDADLVNYLRGDTSQEATKFRPRKSNTWSDGTTSINVLGSFVNSLPVYIKGVDFQNRFLPGTVNGKSSGSGSYQKYVNSTKRARDGLVLIGGNDGMLHGFRESDGVEVFGYIPKAVLKGSTHPYTTGDTNLFGLARLANRGYESLFFVDGQIAEGDISACSGSTCAWQNIAVASAGGGAKSVFALDVTTDFKSDTATAPTRFSSSNVKWEIGTSNSNDLGYVMSTPEIGMMPSGDWVVIFGNGYDSSSGKAALMIVNANTGAIIKSIQAGTATGNGLGGVGVVRDANNLIVQAYAGDLKGNVWKFDLSSASSGDWKVDLGGLPLFTATKNGVAQPITAAPAYTLHPKKGLMVIVPTGKLYDTADASGGTQQTIYGLWDQAVIGQSSAASAAIVAGQLSSQVVEVTNQSTKSSTPTFKIVEQSKVTDGRGWKLDMLFSGGERGIYQPQFVQGFVMVESVLPGKADGESCSVNQGSGYAYLLNPFTGAQPPNAIVDLNGDGTFDSADSWGVFRRTGVGQSAIQGGAPKGTIQGEDGPGRGPLDTRGDGAPPDRQWRQIFRPIN</sequence>
<keyword evidence="6" id="KW-0281">Fimbrium</keyword>
<keyword evidence="5" id="KW-0106">Calcium</keyword>
<evidence type="ECO:0000313" key="10">
    <source>
        <dbReference type="EMBL" id="RRS02296.1"/>
    </source>
</evidence>
<comment type="caution">
    <text evidence="10">The sequence shown here is derived from an EMBL/GenBank/DDBJ whole genome shotgun (WGS) entry which is preliminary data.</text>
</comment>
<feature type="domain" description="PilY1 beta-propeller" evidence="9">
    <location>
        <begin position="742"/>
        <end position="1117"/>
    </location>
</feature>
<keyword evidence="11" id="KW-1185">Reference proteome</keyword>
<dbReference type="RefSeq" id="WP_125245206.1">
    <property type="nucleotide sequence ID" value="NZ_RSED01000025.1"/>
</dbReference>
<dbReference type="InterPro" id="IPR008707">
    <property type="entry name" value="B-propeller_PilY1"/>
</dbReference>
<evidence type="ECO:0000259" key="9">
    <source>
        <dbReference type="Pfam" id="PF05567"/>
    </source>
</evidence>
<dbReference type="Proteomes" id="UP000269265">
    <property type="component" value="Unassembled WGS sequence"/>
</dbReference>
<name>A0A3R8TQ32_9BURK</name>
<evidence type="ECO:0000256" key="6">
    <source>
        <dbReference type="ARBA" id="ARBA00023263"/>
    </source>
</evidence>
<keyword evidence="3" id="KW-1029">Fimbrium biogenesis</keyword>
<dbReference type="SUPFAM" id="SSF50998">
    <property type="entry name" value="Quinoprotein alcohol dehydrogenase-like"/>
    <property type="match status" value="1"/>
</dbReference>
<evidence type="ECO:0000256" key="1">
    <source>
        <dbReference type="ARBA" id="ARBA00004561"/>
    </source>
</evidence>
<evidence type="ECO:0000256" key="7">
    <source>
        <dbReference type="SAM" id="MobiDB-lite"/>
    </source>
</evidence>
<evidence type="ECO:0000256" key="4">
    <source>
        <dbReference type="ARBA" id="ARBA00022723"/>
    </source>
</evidence>
<evidence type="ECO:0000256" key="3">
    <source>
        <dbReference type="ARBA" id="ARBA00022558"/>
    </source>
</evidence>
<comment type="similarity">
    <text evidence="2">Belongs to the PilY1 family.</text>
</comment>
<feature type="chain" id="PRO_5018624188" description="PilY1 beta-propeller domain-containing protein" evidence="8">
    <location>
        <begin position="27"/>
        <end position="1265"/>
    </location>
</feature>
<keyword evidence="8" id="KW-0732">Signal</keyword>